<dbReference type="InterPro" id="IPR029401">
    <property type="entry name" value="Nudix_N"/>
</dbReference>
<dbReference type="Pfam" id="PF14803">
    <property type="entry name" value="Zn_ribbon_Nudix"/>
    <property type="match status" value="1"/>
</dbReference>
<dbReference type="PANTHER" id="PTHR43222:SF2">
    <property type="entry name" value="NUDIX HYDROLASE 23, CHLOROPLASTIC"/>
    <property type="match status" value="1"/>
</dbReference>
<gene>
    <name evidence="4" type="primary">g5633</name>
    <name evidence="4" type="ORF">VP750_LOCUS4821</name>
</gene>
<reference evidence="4 5" key="1">
    <citation type="submission" date="2024-06" db="EMBL/GenBank/DDBJ databases">
        <authorList>
            <person name="Kraege A."/>
            <person name="Thomma B."/>
        </authorList>
    </citation>
    <scope>NUCLEOTIDE SEQUENCE [LARGE SCALE GENOMIC DNA]</scope>
</reference>
<dbReference type="Gene3D" id="2.20.70.10">
    <property type="match status" value="1"/>
</dbReference>
<dbReference type="InterPro" id="IPR015797">
    <property type="entry name" value="NUDIX_hydrolase-like_dom_sf"/>
</dbReference>
<evidence type="ECO:0000256" key="1">
    <source>
        <dbReference type="ARBA" id="ARBA00022801"/>
    </source>
</evidence>
<dbReference type="Pfam" id="PF00293">
    <property type="entry name" value="NUDIX"/>
    <property type="match status" value="1"/>
</dbReference>
<dbReference type="InterPro" id="IPR000086">
    <property type="entry name" value="NUDIX_hydrolase_dom"/>
</dbReference>
<dbReference type="EMBL" id="CAXHTA020000008">
    <property type="protein sequence ID" value="CAL5223162.1"/>
    <property type="molecule type" value="Genomic_DNA"/>
</dbReference>
<dbReference type="InterPro" id="IPR020084">
    <property type="entry name" value="NUDIX_hydrolase_CS"/>
</dbReference>
<dbReference type="Proteomes" id="UP001497392">
    <property type="component" value="Unassembled WGS sequence"/>
</dbReference>
<keyword evidence="5" id="KW-1185">Reference proteome</keyword>
<dbReference type="CDD" id="cd04511">
    <property type="entry name" value="NUDIX_Hydrolase"/>
    <property type="match status" value="1"/>
</dbReference>
<evidence type="ECO:0000313" key="4">
    <source>
        <dbReference type="EMBL" id="CAL5223162.1"/>
    </source>
</evidence>
<comment type="caution">
    <text evidence="4">The sequence shown here is derived from an EMBL/GenBank/DDBJ whole genome shotgun (WGS) entry which is preliminary data.</text>
</comment>
<protein>
    <submittedName>
        <fullName evidence="4">G5633 protein</fullName>
    </submittedName>
</protein>
<feature type="region of interest" description="Disordered" evidence="2">
    <location>
        <begin position="47"/>
        <end position="67"/>
    </location>
</feature>
<proteinExistence type="predicted"/>
<dbReference type="PROSITE" id="PS51462">
    <property type="entry name" value="NUDIX"/>
    <property type="match status" value="1"/>
</dbReference>
<dbReference type="PANTHER" id="PTHR43222">
    <property type="entry name" value="NUDIX HYDROLASE 23"/>
    <property type="match status" value="1"/>
</dbReference>
<dbReference type="SUPFAM" id="SSF55811">
    <property type="entry name" value="Nudix"/>
    <property type="match status" value="1"/>
</dbReference>
<dbReference type="Gene3D" id="3.90.79.10">
    <property type="entry name" value="Nucleoside Triphosphate Pyrophosphohydrolase"/>
    <property type="match status" value="1"/>
</dbReference>
<evidence type="ECO:0000259" key="3">
    <source>
        <dbReference type="PROSITE" id="PS51462"/>
    </source>
</evidence>
<keyword evidence="1" id="KW-0378">Hydrolase</keyword>
<accession>A0ABP1FYE5</accession>
<organism evidence="4 5">
    <name type="scientific">Coccomyxa viridis</name>
    <dbReference type="NCBI Taxonomy" id="1274662"/>
    <lineage>
        <taxon>Eukaryota</taxon>
        <taxon>Viridiplantae</taxon>
        <taxon>Chlorophyta</taxon>
        <taxon>core chlorophytes</taxon>
        <taxon>Trebouxiophyceae</taxon>
        <taxon>Trebouxiophyceae incertae sedis</taxon>
        <taxon>Coccomyxaceae</taxon>
        <taxon>Coccomyxa</taxon>
    </lineage>
</organism>
<name>A0ABP1FYE5_9CHLO</name>
<evidence type="ECO:0000256" key="2">
    <source>
        <dbReference type="SAM" id="MobiDB-lite"/>
    </source>
</evidence>
<feature type="compositionally biased region" description="Low complexity" evidence="2">
    <location>
        <begin position="55"/>
        <end position="65"/>
    </location>
</feature>
<evidence type="ECO:0000313" key="5">
    <source>
        <dbReference type="Proteomes" id="UP001497392"/>
    </source>
</evidence>
<dbReference type="PROSITE" id="PS00893">
    <property type="entry name" value="NUDIX_BOX"/>
    <property type="match status" value="1"/>
</dbReference>
<feature type="domain" description="Nudix hydrolase" evidence="3">
    <location>
        <begin position="106"/>
        <end position="230"/>
    </location>
</feature>
<sequence length="275" mass="30415">MRLPTPCARLGQIPLAYQWCRRHLRAPTTLTPMSMSYDGTSMGLKHKELHKEQETTSSSASAAQAPKPQLSNFCRKCGGTISMRRPPSENELRHVCDACGYVDYYNPKLVVGCIVEHEGRILLCRRAIEPCKGLWTVPAGFLEMGESTAAGAARETWEEANARVEIMAPYAHWDIPVIGQGYLLFRARLAAPHSFSPGIESIETELFEPKDIPFDKVAFSSISTALRLYTSDLAEGHFHIHHGVIVKKAGAPPNDPAAFQLMDHFAIPTSISSRL</sequence>